<dbReference type="InterPro" id="IPR036388">
    <property type="entry name" value="WH-like_DNA-bd_sf"/>
</dbReference>
<evidence type="ECO:0000256" key="7">
    <source>
        <dbReference type="ARBA" id="ARBA00023159"/>
    </source>
</evidence>
<dbReference type="GO" id="GO:0005737">
    <property type="term" value="C:cytoplasm"/>
    <property type="evidence" value="ECO:0007669"/>
    <property type="project" value="UniProtKB-SubCell"/>
</dbReference>
<dbReference type="CDD" id="cd19925">
    <property type="entry name" value="REC_citrate_TCS"/>
    <property type="match status" value="1"/>
</dbReference>
<dbReference type="PANTHER" id="PTHR45526">
    <property type="entry name" value="TRANSCRIPTIONAL REGULATORY PROTEIN DPIA"/>
    <property type="match status" value="1"/>
</dbReference>
<keyword evidence="5 9" id="KW-0805">Transcription regulation</keyword>
<organism evidence="12 13">
    <name type="scientific">Glycomyces albidus</name>
    <dbReference type="NCBI Taxonomy" id="2656774"/>
    <lineage>
        <taxon>Bacteria</taxon>
        <taxon>Bacillati</taxon>
        <taxon>Actinomycetota</taxon>
        <taxon>Actinomycetes</taxon>
        <taxon>Glycomycetales</taxon>
        <taxon>Glycomycetaceae</taxon>
        <taxon>Glycomyces</taxon>
    </lineage>
</organism>
<keyword evidence="4 9" id="KW-0902">Two-component regulatory system</keyword>
<dbReference type="InterPro" id="IPR051271">
    <property type="entry name" value="2C-system_Tx_regulators"/>
</dbReference>
<comment type="caution">
    <text evidence="12">The sequence shown here is derived from an EMBL/GenBank/DDBJ whole genome shotgun (WGS) entry which is preliminary data.</text>
</comment>
<evidence type="ECO:0000259" key="11">
    <source>
        <dbReference type="PROSITE" id="PS50110"/>
    </source>
</evidence>
<evidence type="ECO:0000313" key="12">
    <source>
        <dbReference type="EMBL" id="MQM27128.1"/>
    </source>
</evidence>
<dbReference type="SMART" id="SM00448">
    <property type="entry name" value="REC"/>
    <property type="match status" value="1"/>
</dbReference>
<dbReference type="Proteomes" id="UP000477750">
    <property type="component" value="Unassembled WGS sequence"/>
</dbReference>
<keyword evidence="6 9" id="KW-0238">DNA-binding</keyword>
<dbReference type="PROSITE" id="PS50110">
    <property type="entry name" value="RESPONSE_REGULATORY"/>
    <property type="match status" value="1"/>
</dbReference>
<dbReference type="RefSeq" id="WP_153026267.1">
    <property type="nucleotide sequence ID" value="NZ_WIAO01000020.1"/>
</dbReference>
<evidence type="ECO:0000256" key="2">
    <source>
        <dbReference type="ARBA" id="ARBA00022490"/>
    </source>
</evidence>
<feature type="domain" description="Response regulatory" evidence="11">
    <location>
        <begin position="3"/>
        <end position="119"/>
    </location>
</feature>
<evidence type="ECO:0000256" key="4">
    <source>
        <dbReference type="ARBA" id="ARBA00023012"/>
    </source>
</evidence>
<keyword evidence="3 10" id="KW-0597">Phosphoprotein</keyword>
<dbReference type="SUPFAM" id="SSF46785">
    <property type="entry name" value="Winged helix' DNA-binding domain"/>
    <property type="match status" value="1"/>
</dbReference>
<reference evidence="12 13" key="1">
    <citation type="submission" date="2019-10" db="EMBL/GenBank/DDBJ databases">
        <title>Glycomyces albidus sp. nov., a novel actinomycete isolated from rhizosphere soil of wheat (Triticum aestivum L.).</title>
        <authorList>
            <person name="Qian L."/>
        </authorList>
    </citation>
    <scope>NUCLEOTIDE SEQUENCE [LARGE SCALE GENOMIC DNA]</scope>
    <source>
        <strain evidence="12 13">NEAU-7082</strain>
    </source>
</reference>
<keyword evidence="13" id="KW-1185">Reference proteome</keyword>
<dbReference type="InterPro" id="IPR001789">
    <property type="entry name" value="Sig_transdc_resp-reg_receiver"/>
</dbReference>
<gene>
    <name evidence="12" type="ORF">GFD30_16320</name>
</gene>
<proteinExistence type="predicted"/>
<accession>A0A6L5GBX6</accession>
<keyword evidence="7 9" id="KW-0010">Activator</keyword>
<name>A0A6L5GBX6_9ACTN</name>
<protein>
    <recommendedName>
        <fullName evidence="9">Transcriptional regulatory protein</fullName>
    </recommendedName>
</protein>
<evidence type="ECO:0000256" key="9">
    <source>
        <dbReference type="PIRNR" id="PIRNR006171"/>
    </source>
</evidence>
<dbReference type="InterPro" id="IPR024187">
    <property type="entry name" value="Sig_transdc_resp-reg_cit/mal"/>
</dbReference>
<dbReference type="GO" id="GO:0003700">
    <property type="term" value="F:DNA-binding transcription factor activity"/>
    <property type="evidence" value="ECO:0007669"/>
    <property type="project" value="InterPro"/>
</dbReference>
<dbReference type="EMBL" id="WIAO01000020">
    <property type="protein sequence ID" value="MQM27128.1"/>
    <property type="molecule type" value="Genomic_DNA"/>
</dbReference>
<evidence type="ECO:0000256" key="3">
    <source>
        <dbReference type="ARBA" id="ARBA00022553"/>
    </source>
</evidence>
<dbReference type="InterPro" id="IPR011006">
    <property type="entry name" value="CheY-like_superfamily"/>
</dbReference>
<dbReference type="Gene3D" id="3.40.50.2300">
    <property type="match status" value="1"/>
</dbReference>
<evidence type="ECO:0000256" key="5">
    <source>
        <dbReference type="ARBA" id="ARBA00023015"/>
    </source>
</evidence>
<keyword evidence="2 9" id="KW-0963">Cytoplasm</keyword>
<dbReference type="Pfam" id="PF00072">
    <property type="entry name" value="Response_reg"/>
    <property type="match status" value="1"/>
</dbReference>
<dbReference type="GO" id="GO:0003677">
    <property type="term" value="F:DNA binding"/>
    <property type="evidence" value="ECO:0007669"/>
    <property type="project" value="UniProtKB-KW"/>
</dbReference>
<keyword evidence="8 9" id="KW-0804">Transcription</keyword>
<dbReference type="PANTHER" id="PTHR45526:SF1">
    <property type="entry name" value="TRANSCRIPTIONAL REGULATORY PROTEIN DCUR-RELATED"/>
    <property type="match status" value="1"/>
</dbReference>
<feature type="modified residue" description="4-aspartylphosphate" evidence="10">
    <location>
        <position position="54"/>
    </location>
</feature>
<sequence>MIDVLVVDDDFRLVNIHRGFVERTPGFRVVASARSGEETLAALEEHRPDLVLLDLYLPDVFGLDLVRRMRAEGHETDVFVISAAREADAVRAAVRLGVVSYLLKPFGFDEFQERLEQYANRRAGLAMAVRDQADVDRAFERTGSAAAMPKGFSAETAQLVEATLREAEGSLSAAECAERIGVSRVSARRYLEQLAERGRAEVALRYAGRGRPERRYTWR</sequence>
<evidence type="ECO:0000313" key="13">
    <source>
        <dbReference type="Proteomes" id="UP000477750"/>
    </source>
</evidence>
<dbReference type="AlphaFoldDB" id="A0A6L5GBX6"/>
<evidence type="ECO:0000256" key="1">
    <source>
        <dbReference type="ARBA" id="ARBA00004496"/>
    </source>
</evidence>
<dbReference type="PIRSF" id="PIRSF006171">
    <property type="entry name" value="RR_citrat_malat"/>
    <property type="match status" value="1"/>
</dbReference>
<dbReference type="Gene3D" id="1.10.10.10">
    <property type="entry name" value="Winged helix-like DNA-binding domain superfamily/Winged helix DNA-binding domain"/>
    <property type="match status" value="1"/>
</dbReference>
<dbReference type="InterPro" id="IPR036390">
    <property type="entry name" value="WH_DNA-bd_sf"/>
</dbReference>
<dbReference type="GO" id="GO:0000156">
    <property type="term" value="F:phosphorelay response regulator activity"/>
    <property type="evidence" value="ECO:0007669"/>
    <property type="project" value="TreeGrafter"/>
</dbReference>
<evidence type="ECO:0000256" key="10">
    <source>
        <dbReference type="PROSITE-ProRule" id="PRU00169"/>
    </source>
</evidence>
<evidence type="ECO:0000256" key="8">
    <source>
        <dbReference type="ARBA" id="ARBA00023163"/>
    </source>
</evidence>
<evidence type="ECO:0000256" key="6">
    <source>
        <dbReference type="ARBA" id="ARBA00023125"/>
    </source>
</evidence>
<comment type="subcellular location">
    <subcellularLocation>
        <location evidence="1 9">Cytoplasm</location>
    </subcellularLocation>
</comment>
<dbReference type="SUPFAM" id="SSF52172">
    <property type="entry name" value="CheY-like"/>
    <property type="match status" value="1"/>
</dbReference>